<evidence type="ECO:0000313" key="2">
    <source>
        <dbReference type="EMBL" id="KLL09512.1"/>
    </source>
</evidence>
<organism evidence="2 3">
    <name type="scientific">Protofrankia coriariae</name>
    <dbReference type="NCBI Taxonomy" id="1562887"/>
    <lineage>
        <taxon>Bacteria</taxon>
        <taxon>Bacillati</taxon>
        <taxon>Actinomycetota</taxon>
        <taxon>Actinomycetes</taxon>
        <taxon>Frankiales</taxon>
        <taxon>Frankiaceae</taxon>
        <taxon>Protofrankia</taxon>
    </lineage>
</organism>
<dbReference type="EMBL" id="JWIO01000100">
    <property type="protein sequence ID" value="KLL09512.1"/>
    <property type="molecule type" value="Genomic_DNA"/>
</dbReference>
<keyword evidence="3" id="KW-1185">Reference proteome</keyword>
<keyword evidence="1" id="KW-0812">Transmembrane</keyword>
<evidence type="ECO:0000313" key="3">
    <source>
        <dbReference type="Proteomes" id="UP000035425"/>
    </source>
</evidence>
<feature type="transmembrane region" description="Helical" evidence="1">
    <location>
        <begin position="28"/>
        <end position="53"/>
    </location>
</feature>
<reference evidence="2 3" key="1">
    <citation type="submission" date="2014-12" db="EMBL/GenBank/DDBJ databases">
        <title>Frankia sp. BMG5.1 draft genome.</title>
        <authorList>
            <person name="Gtari M."/>
            <person name="Ghodhbane-Gtari F."/>
            <person name="Nouioui I."/>
            <person name="Ktari A."/>
            <person name="Hezbri K."/>
            <person name="Mimouni W."/>
            <person name="Sbissi I."/>
            <person name="Ayari A."/>
            <person name="Yamanaka T."/>
            <person name="Normand P."/>
            <person name="Tisa L.S."/>
            <person name="Boudabous A."/>
        </authorList>
    </citation>
    <scope>NUCLEOTIDE SEQUENCE [LARGE SCALE GENOMIC DNA]</scope>
    <source>
        <strain evidence="2 3">BMG5.1</strain>
    </source>
</reference>
<feature type="non-terminal residue" evidence="2">
    <location>
        <position position="83"/>
    </location>
</feature>
<keyword evidence="1" id="KW-1133">Transmembrane helix</keyword>
<sequence>MTAPTRTSSVESNGCSESRVVPDTSTRLVTVIVGVVVALTFLFGFGNVLALGLRLGVPMWVAPLVAPAVDLSVVGLLIRTKIC</sequence>
<dbReference type="Proteomes" id="UP000035425">
    <property type="component" value="Unassembled WGS sequence"/>
</dbReference>
<protein>
    <submittedName>
        <fullName evidence="2">Uncharacterized protein</fullName>
    </submittedName>
</protein>
<name>A0ABR5EYH8_9ACTN</name>
<evidence type="ECO:0000256" key="1">
    <source>
        <dbReference type="SAM" id="Phobius"/>
    </source>
</evidence>
<accession>A0ABR5EYH8</accession>
<proteinExistence type="predicted"/>
<gene>
    <name evidence="2" type="ORF">FrCorBMG51_24415</name>
</gene>
<comment type="caution">
    <text evidence="2">The sequence shown here is derived from an EMBL/GenBank/DDBJ whole genome shotgun (WGS) entry which is preliminary data.</text>
</comment>
<keyword evidence="1" id="KW-0472">Membrane</keyword>
<feature type="transmembrane region" description="Helical" evidence="1">
    <location>
        <begin position="59"/>
        <end position="78"/>
    </location>
</feature>